<dbReference type="SUPFAM" id="SSF51735">
    <property type="entry name" value="NAD(P)-binding Rossmann-fold domains"/>
    <property type="match status" value="1"/>
</dbReference>
<accession>A0A645IEY2</accession>
<evidence type="ECO:0000313" key="2">
    <source>
        <dbReference type="EMBL" id="MPN49392.1"/>
    </source>
</evidence>
<dbReference type="Gene3D" id="3.40.50.720">
    <property type="entry name" value="NAD(P)-binding Rossmann-like Domain"/>
    <property type="match status" value="1"/>
</dbReference>
<comment type="caution">
    <text evidence="2">The sequence shown here is derived from an EMBL/GenBank/DDBJ whole genome shotgun (WGS) entry which is preliminary data.</text>
</comment>
<protein>
    <recommendedName>
        <fullName evidence="1">CoA-binding domain-containing protein</fullName>
    </recommendedName>
</protein>
<gene>
    <name evidence="2" type="ORF">SDC9_197013</name>
</gene>
<evidence type="ECO:0000259" key="1">
    <source>
        <dbReference type="SMART" id="SM00881"/>
    </source>
</evidence>
<dbReference type="InterPro" id="IPR036291">
    <property type="entry name" value="NAD(P)-bd_dom_sf"/>
</dbReference>
<proteinExistence type="predicted"/>
<name>A0A645IEY2_9ZZZZ</name>
<sequence length="151" mass="16836">MKNSKQLIEEFTSLKSLAVVGVSRNKDKFGSMIYRELKAKGYKMFAINPELDMFEGDRCYAGLGALPEKPEGVIIVVQPAAALKVLEDMAKQGIQYAWIQQGANSPENEAKAQELGLKVVAGECAFMFFPPIESIHKFHRTINKIFGKLPR</sequence>
<dbReference type="EMBL" id="VSSQ01112598">
    <property type="protein sequence ID" value="MPN49392.1"/>
    <property type="molecule type" value="Genomic_DNA"/>
</dbReference>
<dbReference type="SMART" id="SM00881">
    <property type="entry name" value="CoA_binding"/>
    <property type="match status" value="1"/>
</dbReference>
<dbReference type="AlphaFoldDB" id="A0A645IEY2"/>
<dbReference type="PANTHER" id="PTHR33303">
    <property type="entry name" value="CYTOPLASMIC PROTEIN-RELATED"/>
    <property type="match status" value="1"/>
</dbReference>
<reference evidence="2" key="1">
    <citation type="submission" date="2019-08" db="EMBL/GenBank/DDBJ databases">
        <authorList>
            <person name="Kucharzyk K."/>
            <person name="Murdoch R.W."/>
            <person name="Higgins S."/>
            <person name="Loffler F."/>
        </authorList>
    </citation>
    <scope>NUCLEOTIDE SEQUENCE</scope>
</reference>
<feature type="domain" description="CoA-binding" evidence="1">
    <location>
        <begin position="10"/>
        <end position="104"/>
    </location>
</feature>
<organism evidence="2">
    <name type="scientific">bioreactor metagenome</name>
    <dbReference type="NCBI Taxonomy" id="1076179"/>
    <lineage>
        <taxon>unclassified sequences</taxon>
        <taxon>metagenomes</taxon>
        <taxon>ecological metagenomes</taxon>
    </lineage>
</organism>
<dbReference type="Pfam" id="PF13380">
    <property type="entry name" value="CoA_binding_2"/>
    <property type="match status" value="1"/>
</dbReference>
<dbReference type="InterPro" id="IPR003781">
    <property type="entry name" value="CoA-bd"/>
</dbReference>
<dbReference type="PANTHER" id="PTHR33303:SF2">
    <property type="entry name" value="COA-BINDING DOMAIN-CONTAINING PROTEIN"/>
    <property type="match status" value="1"/>
</dbReference>